<proteinExistence type="predicted"/>
<dbReference type="EMBL" id="MN740152">
    <property type="protein sequence ID" value="QHT89852.1"/>
    <property type="molecule type" value="Genomic_DNA"/>
</dbReference>
<sequence length="171" mass="19854">MSCLPQQQALTRPRFDEFHQADDMRITSYAARYYLNVPNHNCPTTFVIEPTTRLQKSGQSWVSGQMRTDVESDLQGRNRLSSRVKCDTELYDPRTNVLNKTHYASAQDESQAQVFNKLTNPPCTLRATGWNRWVSLPHDPQQTFETPFDFFIPSRQLDKEKCKTHIGRDLT</sequence>
<evidence type="ECO:0000313" key="1">
    <source>
        <dbReference type="EMBL" id="QHT89852.1"/>
    </source>
</evidence>
<accession>A0A6C0IAM9</accession>
<organism evidence="1">
    <name type="scientific">viral metagenome</name>
    <dbReference type="NCBI Taxonomy" id="1070528"/>
    <lineage>
        <taxon>unclassified sequences</taxon>
        <taxon>metagenomes</taxon>
        <taxon>organismal metagenomes</taxon>
    </lineage>
</organism>
<protein>
    <submittedName>
        <fullName evidence="1">Uncharacterized protein</fullName>
    </submittedName>
</protein>
<name>A0A6C0IAM9_9ZZZZ</name>
<reference evidence="1" key="1">
    <citation type="journal article" date="2020" name="Nature">
        <title>Giant virus diversity and host interactions through global metagenomics.</title>
        <authorList>
            <person name="Schulz F."/>
            <person name="Roux S."/>
            <person name="Paez-Espino D."/>
            <person name="Jungbluth S."/>
            <person name="Walsh D.A."/>
            <person name="Denef V.J."/>
            <person name="McMahon K.D."/>
            <person name="Konstantinidis K.T."/>
            <person name="Eloe-Fadrosh E.A."/>
            <person name="Kyrpides N.C."/>
            <person name="Woyke T."/>
        </authorList>
    </citation>
    <scope>NUCLEOTIDE SEQUENCE</scope>
    <source>
        <strain evidence="1">GVMAG-M-3300023184-62</strain>
    </source>
</reference>
<dbReference type="AlphaFoldDB" id="A0A6C0IAM9"/>